<evidence type="ECO:0000313" key="3">
    <source>
        <dbReference type="Proteomes" id="UP001056012"/>
    </source>
</evidence>
<dbReference type="Proteomes" id="UP001056012">
    <property type="component" value="Chromosome 7"/>
</dbReference>
<dbReference type="VEuPathDB" id="FungiDB:yc1106_09428"/>
<gene>
    <name evidence="2" type="ORF">yc1106_09428</name>
</gene>
<name>A0A9Q8ZGC4_CURCL</name>
<protein>
    <submittedName>
        <fullName evidence="2">Uncharacterized protein</fullName>
    </submittedName>
</protein>
<keyword evidence="3" id="KW-1185">Reference proteome</keyword>
<accession>A0A9Q8ZGC4</accession>
<feature type="region of interest" description="Disordered" evidence="1">
    <location>
        <begin position="116"/>
        <end position="141"/>
    </location>
</feature>
<dbReference type="AlphaFoldDB" id="A0A9Q8ZGC4"/>
<evidence type="ECO:0000313" key="2">
    <source>
        <dbReference type="EMBL" id="USP82154.1"/>
    </source>
</evidence>
<feature type="region of interest" description="Disordered" evidence="1">
    <location>
        <begin position="43"/>
        <end position="72"/>
    </location>
</feature>
<evidence type="ECO:0000256" key="1">
    <source>
        <dbReference type="SAM" id="MobiDB-lite"/>
    </source>
</evidence>
<proteinExistence type="predicted"/>
<dbReference type="EMBL" id="CP089280">
    <property type="protein sequence ID" value="USP82154.1"/>
    <property type="molecule type" value="Genomic_DNA"/>
</dbReference>
<sequence>MARDCRSKDTNKVKRQLNVLPKIRYHPDDEGLISRLENVTLTTSKNTTKAKLNSDEGYETPSEKEETSTHKTKYKKIAEFKKKHQLATPRYNSALLEILYAKDDLKCVAPMTSAQHIGKLSKDPTGTQPVFPDTLNAARYG</sequence>
<organism evidence="2 3">
    <name type="scientific">Curvularia clavata</name>
    <dbReference type="NCBI Taxonomy" id="95742"/>
    <lineage>
        <taxon>Eukaryota</taxon>
        <taxon>Fungi</taxon>
        <taxon>Dikarya</taxon>
        <taxon>Ascomycota</taxon>
        <taxon>Pezizomycotina</taxon>
        <taxon>Dothideomycetes</taxon>
        <taxon>Pleosporomycetidae</taxon>
        <taxon>Pleosporales</taxon>
        <taxon>Pleosporineae</taxon>
        <taxon>Pleosporaceae</taxon>
        <taxon>Curvularia</taxon>
    </lineage>
</organism>
<reference evidence="2" key="1">
    <citation type="submission" date="2021-12" db="EMBL/GenBank/DDBJ databases">
        <title>Curvularia clavata genome.</title>
        <authorList>
            <person name="Cao Y."/>
        </authorList>
    </citation>
    <scope>NUCLEOTIDE SEQUENCE</scope>
    <source>
        <strain evidence="2">Yc1106</strain>
    </source>
</reference>